<keyword evidence="7" id="KW-1185">Reference proteome</keyword>
<dbReference type="InterPro" id="IPR006259">
    <property type="entry name" value="Adenyl_kin_sub"/>
</dbReference>
<comment type="caution">
    <text evidence="6">The sequence shown here is derived from an EMBL/GenBank/DDBJ whole genome shotgun (WGS) entry which is preliminary data.</text>
</comment>
<dbReference type="PROSITE" id="PS00113">
    <property type="entry name" value="ADENYLATE_KINASE"/>
    <property type="match status" value="1"/>
</dbReference>
<evidence type="ECO:0000256" key="1">
    <source>
        <dbReference type="ARBA" id="ARBA00022679"/>
    </source>
</evidence>
<dbReference type="SUPFAM" id="SSF52540">
    <property type="entry name" value="P-loop containing nucleoside triphosphate hydrolases"/>
    <property type="match status" value="1"/>
</dbReference>
<evidence type="ECO:0000313" key="7">
    <source>
        <dbReference type="Proteomes" id="UP000186804"/>
    </source>
</evidence>
<dbReference type="GO" id="GO:0005524">
    <property type="term" value="F:ATP binding"/>
    <property type="evidence" value="ECO:0007669"/>
    <property type="project" value="InterPro"/>
</dbReference>
<dbReference type="PANTHER" id="PTHR23359">
    <property type="entry name" value="NUCLEOTIDE KINASE"/>
    <property type="match status" value="1"/>
</dbReference>
<keyword evidence="1 4" id="KW-0808">Transferase</keyword>
<dbReference type="Gene3D" id="3.40.50.300">
    <property type="entry name" value="P-loop containing nucleotide triphosphate hydrolases"/>
    <property type="match status" value="1"/>
</dbReference>
<evidence type="ECO:0000259" key="5">
    <source>
        <dbReference type="Pfam" id="PF05191"/>
    </source>
</evidence>
<dbReference type="InterPro" id="IPR007862">
    <property type="entry name" value="Adenylate_kinase_lid-dom"/>
</dbReference>
<dbReference type="InterPro" id="IPR033690">
    <property type="entry name" value="Adenylat_kinase_CS"/>
</dbReference>
<dbReference type="InterPro" id="IPR027417">
    <property type="entry name" value="P-loop_NTPase"/>
</dbReference>
<dbReference type="NCBIfam" id="NF001381">
    <property type="entry name" value="PRK00279.1-3"/>
    <property type="match status" value="1"/>
</dbReference>
<dbReference type="AlphaFoldDB" id="A0A1J4MUA2"/>
<evidence type="ECO:0000256" key="2">
    <source>
        <dbReference type="ARBA" id="ARBA00022741"/>
    </source>
</evidence>
<protein>
    <submittedName>
        <fullName evidence="6">Adenylate kinase protein</fullName>
    </submittedName>
</protein>
<evidence type="ECO:0000313" key="6">
    <source>
        <dbReference type="EMBL" id="OII77841.1"/>
    </source>
</evidence>
<keyword evidence="3 4" id="KW-0418">Kinase</keyword>
<dbReference type="FunFam" id="3.40.50.300:FF:000106">
    <property type="entry name" value="Adenylate kinase mitochondrial"/>
    <property type="match status" value="1"/>
</dbReference>
<dbReference type="Proteomes" id="UP000186804">
    <property type="component" value="Unassembled WGS sequence"/>
</dbReference>
<dbReference type="NCBIfam" id="TIGR01351">
    <property type="entry name" value="adk"/>
    <property type="match status" value="1"/>
</dbReference>
<dbReference type="Pfam" id="PF00406">
    <property type="entry name" value="ADK"/>
    <property type="match status" value="1"/>
</dbReference>
<dbReference type="GeneID" id="92365542"/>
<accession>A0A1J4MUA2</accession>
<evidence type="ECO:0000256" key="4">
    <source>
        <dbReference type="RuleBase" id="RU003330"/>
    </source>
</evidence>
<dbReference type="EMBL" id="LRBS01000026">
    <property type="protein sequence ID" value="OII77841.1"/>
    <property type="molecule type" value="Genomic_DNA"/>
</dbReference>
<name>A0A1J4MUA2_9CRYT</name>
<dbReference type="Pfam" id="PF05191">
    <property type="entry name" value="ADK_lid"/>
    <property type="match status" value="1"/>
</dbReference>
<dbReference type="InterPro" id="IPR000850">
    <property type="entry name" value="Adenylat/UMP-CMP_kin"/>
</dbReference>
<evidence type="ECO:0000256" key="3">
    <source>
        <dbReference type="ARBA" id="ARBA00022777"/>
    </source>
</evidence>
<keyword evidence="2" id="KW-0547">Nucleotide-binding</keyword>
<dbReference type="HAMAP" id="MF_00235">
    <property type="entry name" value="Adenylate_kinase_Adk"/>
    <property type="match status" value="1"/>
</dbReference>
<sequence length="223" mass="25008">MQKSLKQPLNIILIGAPGSGKGTQCEYLKCDLQLAHLSTGDMLREAVKASSEIGLKVQEIMARGELVDDEIVLQLVSDKFDSGICEEGFVLDGFPRTITQAEGLSRLLKSSGRSLNYVIYFEISDELLIERISGRYVHQGSGRVYHIKYNPPKVAGIDDITGEPLIQRKDDNIESLKIRLTTFHEQTTPLLEYYQKLGLLKIIKADLSPSEVRNQLYLILNKN</sequence>
<reference evidence="6 7" key="1">
    <citation type="submission" date="2016-10" db="EMBL/GenBank/DDBJ databases">
        <title>Reductive evolution of mitochondrial metabolism and differential evolution of invasion-related proteins in Cryptosporidium.</title>
        <authorList>
            <person name="Liu S."/>
            <person name="Roellig D.M."/>
            <person name="Guo Y."/>
            <person name="Li N."/>
            <person name="Frace M.A."/>
            <person name="Tang K."/>
            <person name="Zhang L."/>
            <person name="Feng Y."/>
            <person name="Xiao L."/>
        </authorList>
    </citation>
    <scope>NUCLEOTIDE SEQUENCE [LARGE SCALE GENOMIC DNA]</scope>
    <source>
        <strain evidence="6">30847</strain>
    </source>
</reference>
<dbReference type="CDD" id="cd01428">
    <property type="entry name" value="ADK"/>
    <property type="match status" value="1"/>
</dbReference>
<dbReference type="VEuPathDB" id="CryptoDB:cand_013570"/>
<organism evidence="6 7">
    <name type="scientific">Cryptosporidium andersoni</name>
    <dbReference type="NCBI Taxonomy" id="117008"/>
    <lineage>
        <taxon>Eukaryota</taxon>
        <taxon>Sar</taxon>
        <taxon>Alveolata</taxon>
        <taxon>Apicomplexa</taxon>
        <taxon>Conoidasida</taxon>
        <taxon>Coccidia</taxon>
        <taxon>Eucoccidiorida</taxon>
        <taxon>Eimeriorina</taxon>
        <taxon>Cryptosporidiidae</taxon>
        <taxon>Cryptosporidium</taxon>
    </lineage>
</organism>
<gene>
    <name evidence="6" type="ORF">cand_013570</name>
</gene>
<dbReference type="PRINTS" id="PR00094">
    <property type="entry name" value="ADENYLTKNASE"/>
</dbReference>
<comment type="similarity">
    <text evidence="4">Belongs to the adenylate kinase family.</text>
</comment>
<proteinExistence type="inferred from homology"/>
<dbReference type="RefSeq" id="XP_067069687.1">
    <property type="nucleotide sequence ID" value="XM_067211592.1"/>
</dbReference>
<dbReference type="GO" id="GO:0004017">
    <property type="term" value="F:AMP kinase activity"/>
    <property type="evidence" value="ECO:0007669"/>
    <property type="project" value="InterPro"/>
</dbReference>
<dbReference type="OrthoDB" id="439792at2759"/>
<feature type="domain" description="Adenylate kinase active site lid" evidence="5">
    <location>
        <begin position="135"/>
        <end position="170"/>
    </location>
</feature>